<name>A0ABZ1HUK1_STRPH</name>
<organism evidence="1 2">
    <name type="scientific">Streptomyces phaeochromogenes</name>
    <dbReference type="NCBI Taxonomy" id="1923"/>
    <lineage>
        <taxon>Bacteria</taxon>
        <taxon>Bacillati</taxon>
        <taxon>Actinomycetota</taxon>
        <taxon>Actinomycetes</taxon>
        <taxon>Kitasatosporales</taxon>
        <taxon>Streptomycetaceae</taxon>
        <taxon>Streptomyces</taxon>
        <taxon>Streptomyces phaeochromogenes group</taxon>
    </lineage>
</organism>
<evidence type="ECO:0000313" key="1">
    <source>
        <dbReference type="EMBL" id="WSD21257.1"/>
    </source>
</evidence>
<sequence length="64" mass="7011">MPTGRAIGAPDRSAFYYATVTLSTTGTVREHIERDRLRRAVVPRYDGTFSRRPGAPQVGVASFA</sequence>
<evidence type="ECO:0000313" key="2">
    <source>
        <dbReference type="Proteomes" id="UP001340816"/>
    </source>
</evidence>
<dbReference type="EMBL" id="CP109135">
    <property type="protein sequence ID" value="WSD21257.1"/>
    <property type="molecule type" value="Genomic_DNA"/>
</dbReference>
<gene>
    <name evidence="1" type="ORF">OHB35_52975</name>
</gene>
<accession>A0ABZ1HUK1</accession>
<protein>
    <submittedName>
        <fullName evidence="1">Uncharacterized protein</fullName>
    </submittedName>
</protein>
<dbReference type="Proteomes" id="UP001340816">
    <property type="component" value="Chromosome"/>
</dbReference>
<dbReference type="RefSeq" id="WP_326762795.1">
    <property type="nucleotide sequence ID" value="NZ_CP109135.1"/>
</dbReference>
<proteinExistence type="predicted"/>
<reference evidence="1 2" key="1">
    <citation type="submission" date="2022-10" db="EMBL/GenBank/DDBJ databases">
        <title>The complete genomes of actinobacterial strains from the NBC collection.</title>
        <authorList>
            <person name="Joergensen T.S."/>
            <person name="Alvarez Arevalo M."/>
            <person name="Sterndorff E.B."/>
            <person name="Faurdal D."/>
            <person name="Vuksanovic O."/>
            <person name="Mourched A.-S."/>
            <person name="Charusanti P."/>
            <person name="Shaw S."/>
            <person name="Blin K."/>
            <person name="Weber T."/>
        </authorList>
    </citation>
    <scope>NUCLEOTIDE SEQUENCE [LARGE SCALE GENOMIC DNA]</scope>
    <source>
        <strain evidence="1 2">NBC 01752</strain>
    </source>
</reference>
<keyword evidence="2" id="KW-1185">Reference proteome</keyword>